<dbReference type="RefSeq" id="WP_151505207.1">
    <property type="nucleotide sequence ID" value="NZ_VXLD01000014.1"/>
</dbReference>
<comment type="caution">
    <text evidence="1">The sequence shown here is derived from an EMBL/GenBank/DDBJ whole genome shotgun (WGS) entry which is preliminary data.</text>
</comment>
<dbReference type="EMBL" id="VXLD01000014">
    <property type="protein sequence ID" value="KAB1852262.1"/>
    <property type="molecule type" value="Genomic_DNA"/>
</dbReference>
<accession>A0A5N4W780</accession>
<sequence length="96" mass="11010">MNANSKVETIEVINFGKFKGTALVDLNHGYVNWLLSLDNLDEALRKSLEALPWVQEANERERAFQKRKALAIGLQSSHIPLRDRRSYKKRMGWVGA</sequence>
<protein>
    <submittedName>
        <fullName evidence="1">Uncharacterized protein</fullName>
    </submittedName>
</protein>
<gene>
    <name evidence="1" type="ORF">F4W09_14780</name>
</gene>
<evidence type="ECO:0000313" key="2">
    <source>
        <dbReference type="Proteomes" id="UP000325788"/>
    </source>
</evidence>
<proteinExistence type="predicted"/>
<reference evidence="1 2" key="1">
    <citation type="submission" date="2019-09" db="EMBL/GenBank/DDBJ databases">
        <title>Draft genome sequence of Acinetobacter tandoii W4-4-4 isolated from environmental water sample.</title>
        <authorList>
            <person name="Wee S.K."/>
            <person name="Yan B."/>
            <person name="Mustaffa S.B."/>
            <person name="Yap E.P.H."/>
        </authorList>
    </citation>
    <scope>NUCLEOTIDE SEQUENCE [LARGE SCALE GENOMIC DNA]</scope>
    <source>
        <strain evidence="1 2">W4-4-4</strain>
    </source>
</reference>
<organism evidence="1 2">
    <name type="scientific">Acinetobacter tandoii</name>
    <dbReference type="NCBI Taxonomy" id="202954"/>
    <lineage>
        <taxon>Bacteria</taxon>
        <taxon>Pseudomonadati</taxon>
        <taxon>Pseudomonadota</taxon>
        <taxon>Gammaproteobacteria</taxon>
        <taxon>Moraxellales</taxon>
        <taxon>Moraxellaceae</taxon>
        <taxon>Acinetobacter</taxon>
    </lineage>
</organism>
<dbReference type="AlphaFoldDB" id="A0A5N4W780"/>
<evidence type="ECO:0000313" key="1">
    <source>
        <dbReference type="EMBL" id="KAB1852262.1"/>
    </source>
</evidence>
<dbReference type="Proteomes" id="UP000325788">
    <property type="component" value="Unassembled WGS sequence"/>
</dbReference>
<name>A0A5N4W780_9GAMM</name>